<dbReference type="AlphaFoldDB" id="A0A7X0DK31"/>
<evidence type="ECO:0000313" key="2">
    <source>
        <dbReference type="Proteomes" id="UP000575983"/>
    </source>
</evidence>
<organism evidence="1 2">
    <name type="scientific">Borreliella lanei</name>
    <dbReference type="NCBI Taxonomy" id="373540"/>
    <lineage>
        <taxon>Bacteria</taxon>
        <taxon>Pseudomonadati</taxon>
        <taxon>Spirochaetota</taxon>
        <taxon>Spirochaetia</taxon>
        <taxon>Spirochaetales</taxon>
        <taxon>Borreliaceae</taxon>
        <taxon>Borreliella</taxon>
    </lineage>
</organism>
<gene>
    <name evidence="1" type="ORF">HNQ06_001048</name>
</gene>
<dbReference type="EMBL" id="JACHFC010000009">
    <property type="protein sequence ID" value="MBB6208518.1"/>
    <property type="molecule type" value="Genomic_DNA"/>
</dbReference>
<keyword evidence="2" id="KW-1185">Reference proteome</keyword>
<comment type="caution">
    <text evidence="1">The sequence shown here is derived from an EMBL/GenBank/DDBJ whole genome shotgun (WGS) entry which is preliminary data.</text>
</comment>
<sequence>MIPPKAFNNKKIVILAKSYLRKIVKFVLFIELEINIPKPL</sequence>
<evidence type="ECO:0000313" key="1">
    <source>
        <dbReference type="EMBL" id="MBB6208518.1"/>
    </source>
</evidence>
<proteinExistence type="predicted"/>
<reference evidence="1 2" key="1">
    <citation type="submission" date="2020-08" db="EMBL/GenBank/DDBJ databases">
        <title>Genomic Encyclopedia of Type Strains, Phase IV (KMG-IV): sequencing the most valuable type-strain genomes for metagenomic binning, comparative biology and taxonomic classification.</title>
        <authorList>
            <person name="Goeker M."/>
        </authorList>
    </citation>
    <scope>NUCLEOTIDE SEQUENCE [LARGE SCALE GENOMIC DNA]</scope>
    <source>
        <strain evidence="1 2">DSM 17992</strain>
    </source>
</reference>
<dbReference type="Proteomes" id="UP000575983">
    <property type="component" value="Unassembled WGS sequence"/>
</dbReference>
<accession>A0A7X0DK31</accession>
<protein>
    <submittedName>
        <fullName evidence="1">Uncharacterized protein</fullName>
    </submittedName>
</protein>
<name>A0A7X0DK31_9SPIR</name>